<organism evidence="3 4">
    <name type="scientific">Candidatus Lambdaproteobacteria bacterium RIFOXYD2_FULL_50_16</name>
    <dbReference type="NCBI Taxonomy" id="1817772"/>
    <lineage>
        <taxon>Bacteria</taxon>
        <taxon>Pseudomonadati</taxon>
        <taxon>Pseudomonadota</taxon>
        <taxon>Candidatus Lambdaproteobacteria</taxon>
    </lineage>
</organism>
<feature type="domain" description="YdbS-like PH" evidence="2">
    <location>
        <begin position="96"/>
        <end position="145"/>
    </location>
</feature>
<dbReference type="Pfam" id="PF03703">
    <property type="entry name" value="bPH_2"/>
    <property type="match status" value="1"/>
</dbReference>
<evidence type="ECO:0000256" key="1">
    <source>
        <dbReference type="SAM" id="Phobius"/>
    </source>
</evidence>
<dbReference type="Proteomes" id="UP000178449">
    <property type="component" value="Unassembled WGS sequence"/>
</dbReference>
<dbReference type="InterPro" id="IPR005182">
    <property type="entry name" value="YdbS-like_PH"/>
</dbReference>
<evidence type="ECO:0000313" key="3">
    <source>
        <dbReference type="EMBL" id="OGG95488.1"/>
    </source>
</evidence>
<feature type="transmembrane region" description="Helical" evidence="1">
    <location>
        <begin position="42"/>
        <end position="60"/>
    </location>
</feature>
<proteinExistence type="predicted"/>
<keyword evidence="1" id="KW-0472">Membrane</keyword>
<evidence type="ECO:0000313" key="4">
    <source>
        <dbReference type="Proteomes" id="UP000178449"/>
    </source>
</evidence>
<evidence type="ECO:0000259" key="2">
    <source>
        <dbReference type="Pfam" id="PF03703"/>
    </source>
</evidence>
<protein>
    <recommendedName>
        <fullName evidence="2">YdbS-like PH domain-containing protein</fullName>
    </recommendedName>
</protein>
<reference evidence="3 4" key="1">
    <citation type="journal article" date="2016" name="Nat. Commun.">
        <title>Thousands of microbial genomes shed light on interconnected biogeochemical processes in an aquifer system.</title>
        <authorList>
            <person name="Anantharaman K."/>
            <person name="Brown C.T."/>
            <person name="Hug L.A."/>
            <person name="Sharon I."/>
            <person name="Castelle C.J."/>
            <person name="Probst A.J."/>
            <person name="Thomas B.C."/>
            <person name="Singh A."/>
            <person name="Wilkins M.J."/>
            <person name="Karaoz U."/>
            <person name="Brodie E.L."/>
            <person name="Williams K.H."/>
            <person name="Hubbard S.S."/>
            <person name="Banfield J.F."/>
        </authorList>
    </citation>
    <scope>NUCLEOTIDE SEQUENCE [LARGE SCALE GENOMIC DNA]</scope>
</reference>
<dbReference type="AlphaFoldDB" id="A0A1F6GBJ3"/>
<gene>
    <name evidence="3" type="ORF">A2527_07185</name>
</gene>
<accession>A0A1F6GBJ3</accession>
<name>A0A1F6GBJ3_9PROT</name>
<dbReference type="STRING" id="1817772.A2527_07185"/>
<feature type="transmembrane region" description="Helical" evidence="1">
    <location>
        <begin position="66"/>
        <end position="93"/>
    </location>
</feature>
<keyword evidence="1" id="KW-1133">Transmembrane helix</keyword>
<sequence>MNDPVNTTAKKPSFIESSLIPGERIVCFVEGSEKASKIRKRVLQSLYALTFAQIAIAILAKSGNWGASAFLFFAFSVLVSLFNLAGAFANSFFEQAITNKRVVRVSTFIFRGTDEMRLSEIESIEVRQGPFARSYNYGHIIARGRGIGATTLLWVLNPVEIKKTLEVEMEKAKQNSGKDQPT</sequence>
<dbReference type="EMBL" id="MFNE01000022">
    <property type="protein sequence ID" value="OGG95488.1"/>
    <property type="molecule type" value="Genomic_DNA"/>
</dbReference>
<comment type="caution">
    <text evidence="3">The sequence shown here is derived from an EMBL/GenBank/DDBJ whole genome shotgun (WGS) entry which is preliminary data.</text>
</comment>
<keyword evidence="1" id="KW-0812">Transmembrane</keyword>